<feature type="compositionally biased region" description="Basic and acidic residues" evidence="1">
    <location>
        <begin position="4090"/>
        <end position="4101"/>
    </location>
</feature>
<evidence type="ECO:0000256" key="1">
    <source>
        <dbReference type="SAM" id="MobiDB-lite"/>
    </source>
</evidence>
<dbReference type="OrthoDB" id="526664at2759"/>
<reference evidence="2 3" key="1">
    <citation type="submission" date="2017-08" db="EMBL/GenBank/DDBJ databases">
        <title>Acidophilic green algal genome provides insights into adaptation to an acidic environment.</title>
        <authorList>
            <person name="Hirooka S."/>
            <person name="Hirose Y."/>
            <person name="Kanesaki Y."/>
            <person name="Higuchi S."/>
            <person name="Fujiwara T."/>
            <person name="Onuma R."/>
            <person name="Era A."/>
            <person name="Ohbayashi R."/>
            <person name="Uzuka A."/>
            <person name="Nozaki H."/>
            <person name="Yoshikawa H."/>
            <person name="Miyagishima S.Y."/>
        </authorList>
    </citation>
    <scope>NUCLEOTIDE SEQUENCE [LARGE SCALE GENOMIC DNA]</scope>
    <source>
        <strain evidence="2 3">NIES-2499</strain>
    </source>
</reference>
<gene>
    <name evidence="2" type="ORF">CEUSTIGMA_g766.t1</name>
</gene>
<feature type="region of interest" description="Disordered" evidence="1">
    <location>
        <begin position="4082"/>
        <end position="4111"/>
    </location>
</feature>
<feature type="compositionally biased region" description="Polar residues" evidence="1">
    <location>
        <begin position="3530"/>
        <end position="3560"/>
    </location>
</feature>
<feature type="region of interest" description="Disordered" evidence="1">
    <location>
        <begin position="369"/>
        <end position="397"/>
    </location>
</feature>
<evidence type="ECO:0000313" key="3">
    <source>
        <dbReference type="Proteomes" id="UP000232323"/>
    </source>
</evidence>
<evidence type="ECO:0000313" key="2">
    <source>
        <dbReference type="EMBL" id="GAX73312.1"/>
    </source>
</evidence>
<feature type="compositionally biased region" description="Polar residues" evidence="1">
    <location>
        <begin position="3254"/>
        <end position="3266"/>
    </location>
</feature>
<feature type="compositionally biased region" description="Low complexity" evidence="1">
    <location>
        <begin position="4396"/>
        <end position="4413"/>
    </location>
</feature>
<feature type="region of interest" description="Disordered" evidence="1">
    <location>
        <begin position="2264"/>
        <end position="2342"/>
    </location>
</feature>
<comment type="caution">
    <text evidence="2">The sequence shown here is derived from an EMBL/GenBank/DDBJ whole genome shotgun (WGS) entry which is preliminary data.</text>
</comment>
<feature type="region of interest" description="Disordered" evidence="1">
    <location>
        <begin position="1198"/>
        <end position="1225"/>
    </location>
</feature>
<dbReference type="Proteomes" id="UP000232323">
    <property type="component" value="Unassembled WGS sequence"/>
</dbReference>
<keyword evidence="3" id="KW-1185">Reference proteome</keyword>
<feature type="region of interest" description="Disordered" evidence="1">
    <location>
        <begin position="3467"/>
        <end position="3578"/>
    </location>
</feature>
<feature type="compositionally biased region" description="Low complexity" evidence="1">
    <location>
        <begin position="2286"/>
        <end position="2304"/>
    </location>
</feature>
<accession>A0A250WRL6</accession>
<feature type="compositionally biased region" description="Basic and acidic residues" evidence="1">
    <location>
        <begin position="1205"/>
        <end position="1225"/>
    </location>
</feature>
<feature type="region of interest" description="Disordered" evidence="1">
    <location>
        <begin position="3621"/>
        <end position="3657"/>
    </location>
</feature>
<name>A0A250WRL6_9CHLO</name>
<sequence length="4949" mass="533503">MDKIRTSEICHLLASDASTDMLKAWLSENGASGASVPGEVGLLIKLRFLKDRLHEHQADLNKLGNADRVASFQVKGLRIEDVATLESILEYCKELVSKELSPYLLQLGFEALLAASTEVCLRLLRPIIRSLDKANSLTNSAVSHVVEYNVHQAATAPHSHDPGHLYSAPECHKSMKCNLPAGDLIMAIDWKAFVSTVQLLLSPQSSWQAAALDPDEAEATVEERREELLSCMPEGRLYQLKLHMHGCRQSPSNAEKVCNISDESLQQQHMHAACMELDQHLMKVGRKYPESSYAHNAVVGWLEAVQVQLLGPAMSAHISCDRSSSGNRFTHSPAGVGARGGAGAGTSGKASWRDSRCWRLSGYKRLLSGGSRRSGSRVAAAHSPHSTGACPDGKISGPRKGSAFITHSVIDRKVQDSPCANNAYPNSAALSPASHGSKPEPTTVHDEVLTSNLHLPTSMSVGTMNAPQTSEDAFISPHSQRAGLNASSDEEVGFDPTTCRLEQSLNMSIHAAESAPRLVCTSPSPHSSACHIEDTESAVLVGLMPATNGICDGGTSITSMGCASSVAKEDEDCNDGGHVTRAVVREMMVEVWKHIAAPEFIGPPSCPVESSVSHEEMQFQFVQETEESHRPLEALKAQSCTAALANPSHQGLGDPSTTTQLLTFRSSLISPLLPGLVENCSHNSKSTEPSAYEGQLQATESCRIHTLVSSVMPQTESCRIHTLVSSVMPQTDSFSFISCNRNVPQILVDEGNGQHGCPADLGNLRPCSEHEPFSVLTREMHCDISQVQLCPVNSLHQGSQQAEGVNLCADKAIQPMLESLEDHGFQQPIAVTQGTYFIQESKDAKPAVSRNEQHADVSLDVDQVGLQFTIQADSDASLLQPTGGSLNTDESHMLLLETFSVSDAGVITDSKLGVVDHSLPHSILNIDNMQHLHSETQLLWASDSLNPHSSLTEASISQQQHEGEDLKRKIQLVAATEVTEQQLIAAAEVTEQQLVAEDPGIRKKSSFLGTLTEAEPHRVTENRHQRALAVSETVHQSVEIAAYDPGQQCQPVMAVLPLAVQPVAELQNQEAETVAEAGRQCHLTVVDTSAEILSIADTVITQAQLVAGANELMPLVNLSRAQPLSYVPSNQGVKPAGPLSVEVDRFHLQQQQVLQDTVSNPNPYYAHTNSSFAEALNDLYQHSRHDVLMKLAESHLTHDDDDDDVQGHADSHVAHHDDDDVQGHADSHVAHHDEDDVLGHADSHVNQDDNDVQGHADSHVNQDDDDVQGHADGHVNQDDDDVHGHADSHVNQDDDDVQGHADCHVNQDDDDVQGHADGHVNQDDDDVQGHADSHVAHHDDDDVQGHADSHVNQDDDDVHGHADSHVVAHHDDDDVQGHADSHVAHHDDDVQGYADSHVAHHDDDDVQGHADSHVVAHHDDDDVQGHADSHVVAHHDDDDAQGHADSHVAHHDDDDVQGRILETSLMGPALVRSTTVLLDVQSISELSPSVVEESRRVEITSTSTHKALIHSPSPPNYQKDDPVTLALEVVEQMISQLDRDEPPTVVLAAPCSRSNVETMWQLSRNCTSDVMAAGDRVSTGLEPKLGEEGENVQASKWDEADVDDVADHVVVGQPSCTDLQADVDDVADHVVVGQPLCIDLQADVDAREATMQEASVRVWTGSTMEVDFKYISLDSDKMPEPGGACTPQSQKACEQEQSGSMLMQEAGACLFESANVVAGYSVSLESGQNDALTLTKPEPSLSVLQHNKCTPLAVSYILNPLDSSASAQILPASPSDPGLSGQSPCICAGIPEKTLARLEPARIDECFSSKHKCLEPCILPGPDLEIILTTSQPHPLNTHAVTESNQKLQSCEETLVSQADYLDQHCSALRKQSTSVNGHVILPQIPALTVQESAFNRQISFVELNESKSCRSNPTVHWNFISTCAQASSVKGQISVEKEYAMRSMGEITAVTHEQARPVKGPAINRKVAESALGQYIAPHGIISPQDAGNNVQQEMRTARKPASADSEHVLQTAPVQNRVQRRLLSDFASGKPGCPVKVYKGFHSSHEKELSAGALQCHAMTAKEALLLFLHGVNIHVPKDPLFPSMRPAQQRLRAVLRKATLMRKRRRRHGLIDPHAILAVQEGALMPDEVGSPCKLGDPSGRCRENAIPLIRKEDIPLMRGEFPPTKGPANCCKHSRTEMTLPSSLLLTRADKIDYGALCTLCLKAHKVERNTCMSETLCQCGRSLIGTCASAACISQLTIHNNVGVQPDLTPCGAVLSSSPVTAGSGAGTPSRAKNERPRTIHSAGHSAGPAASYAPPHAAHGPEVRAKPGLAEPSTALEGPAASSHATPPQSMRDKLGLVEPPACIPSATGMKSLQTSNLQGQKTAVTAHGSRATSVASLKETRNTVAKSGINRTLRGCKTSSVSKREAGTFGRRSIAAVAAAAGRTAAAAGVGSRAAVAAAAGRTAAAAVGSRAVVAAAAGRTAAAAGVGSRTVVAAAPESSTSAAAAAESRAATYEDLVYAAKTGSTSAAAAAAAAESRAAIYEDLVDAAKTGSTSAAAAAAAAAAESRAATYEDLVYAAKTGSTSAAAAAAAAESRAAIYEDLVDTAKTGSTSAAAAAAAAAAENRAATYEDLVYAAKKGSMHSKPAEALSTLHDAMIPLDETVLIDSAEVPHVLKSTEAHCSDQHPIEGVSMSNLALKRLPDAHVGSGSCRSDDFKVCFDANDAKIQMDAELSPSDDCLDDCYTSDPPEFAQIHVRHTLLPLKHVVQLQESHHLQQPAMGRTFRDEEGGEAMRDRTMKRQLTRSLIRWFLAHLHQEDDVGDVSHPHGEVEGALMMRPSCSKGAGCLCEGVLDLCVEAEPSQQEIEKQHHDEEGYGNEVVMHQGLHLHKQQHVQRAAWVQWQSEVKESNALQLCQETDGNDHSIMQLLMQRKPSLRHLVCNAVVENKMQVKRSPIENESFEEAAVKRLRTSITSSFSRLGGTQTCKNPDSHDCSRSPVGREILNGKTEILPSALFDTDPRLSSSASKSGFILEGLHASEQPSLCFTSALNRIDARSYSMQNKEVLQAPAASPCKARWSMTSASQDRGHEVQAHLSQQKLEMPAPYSNAVRMEWRDDKGSWETRTRLRLVASRPPALVNSGRLWQMKTEVADALQQQQSSGPPDQLLGQKETLQTIETLIKSIPPQQPPLKLQKSSNRGPLKCSSFSKLPLTGKEQQHLSWSSFVRSITQHTDHPTTTAHGSITFPVDISDVSPNASPPTLHGLLPASPTSLPSMSGSQDVRSRPLSEIPLTHEALADIATARLHPIITNPECSPQRSQGPHNTIMLDPKPQGTQGPHNTIMLDPKPQGTQGPHDTIMLDPKPQRSQGPQVSARPWVSPAFPGLTLEGLLLNRSKHEGLDEARENHESFNLHMHSAHSMASEVRERSASVANVEGAGYDVQELTQDNKLALLQTCISFIWPESEHSQSACMMQHMDHSGQAPLPAGIADAHYSSTMGHKGSQITYHHTSQPGPLQTPHWLDTPLSQSLQPAPHCEPEPELTTEPVKSSPATQHHTPYTAVSSEQQPGRTHSSPYQRPLPHSHLGHTSQLRPSSPLSFLHQLELSPVTSSMSQMLTPHLKPFITECIQGNLKQQKEYVQESISHHPPLSPPPNLGPPQAMETPPSLSPTTECSYHHLNNHALVASSQSSDEQLPKAPPFNKPHLDVLATAGMEVQQHTVCNNSCSSEMAAPAAADYIERRGWGHSPGHADTAEKVQKNSNITDQIFKLDKDDMRSNELSICQTLSAFPNKSAPVAATAAQQTAAQLTAVPLTAQSFSTCNVPQRTSITMPLPAESWMQGSNQVCVLKQKDAAGKLHPQQTSWSPADEAASFFTYRSVQGDKKRKHKDTLTHFPGVGGKDLPALAGAASASIAATAYSVSPTATTSIATAYGVSATATAIERRLWHKMPLSAGKLGVDQGSVAGPSLSSCPPHHKLPRSEMARFMEDSHWEIKEVLDSYQVSMSGGEGAMSPPDQTMNECDTGIISPDPRLEALEIANLHNASCYPATAMEGISSEQPEVKGTYPPHAAQSKVVNRKPAPAAYSAVMVRQPTLVNKLSKHSSKLGDSLKDSTADDHQVPPVQPTPLNCQPIKGYLDGSSSLLHPPTSVIASSVTTTLSMNDTAGDPAITDVNPPESVHPLTSKKKLVHALTLPDLPEELAEVRPLDNTTCQGLHKQDIPDINPQQYEGHNSCKALQRNVFRNEVEDSEAVVKASLKQDDSTAHSSKRMTRSSCHEFCKEQYTSPGPGFERLCQKVSPRDRYKGVASRTLGSCGKAADQDAQTQAETRDTLPHVICSISFASISSGLKSGKPFPKPGGDGSGGSVSIPSFTLHPQFLSGSAPSNEAKQERCIQPIPIPRFGMSYRPSRQARKSQMLLTQSSLQQSQSKSSEPPAKNAIETFNNKRSKLRLNMMPGIHSGFSFPVKRDSDNDSFDSGATVFGTSPDSVLPHQVQQLITSPKDFAVLDNIPSVCTPQRQQAAPKKSLEHQNDLLTLSLQTVVGISELLGHALEDRREIASKQDLQLASNLRDASAVPLRDSSQRPAFIVAPLDVLVTHEGADGLTNKFHIIEINGTGYAGITNMPAEIIQTMMTSLKELPNQLQHISDPIILVASSGQESQPPVSRTMHEKVLYIEALKKGFEAQGRPCHITNMKKLEQKPESMPHSGPTLVLGYMKQLRNHISLDSEGRLLLMGRQIHAAINDRFVLNIMHQFHHQVNLHEFMGYNQCFAAGADKGVAYELYNQFFGEHAEGLYKCMAPSIRYERAFSEEGLVASVESWLSTKGRPVVIKPQGTGCGHGIEFFFGDESTAEIQSKVQEALRSVSTNYNLECGGLPYTICEFLDTATVCPEAGQKQHMVGHKFEIRIVVYRDGDELKAFPSIAKVARAAFDPEDQHPDKAALINNITTSAKETAQSGAEFMLPLCWWV</sequence>
<protein>
    <submittedName>
        <fullName evidence="2">Uncharacterized protein</fullName>
    </submittedName>
</protein>
<dbReference type="EMBL" id="BEGY01000003">
    <property type="protein sequence ID" value="GAX73312.1"/>
    <property type="molecule type" value="Genomic_DNA"/>
</dbReference>
<proteinExistence type="predicted"/>
<feature type="region of interest" description="Disordered" evidence="1">
    <location>
        <begin position="1239"/>
        <end position="1361"/>
    </location>
</feature>
<feature type="region of interest" description="Disordered" evidence="1">
    <location>
        <begin position="4330"/>
        <end position="4351"/>
    </location>
</feature>
<dbReference type="STRING" id="1157962.A0A250WRL6"/>
<organism evidence="2 3">
    <name type="scientific">Chlamydomonas eustigma</name>
    <dbReference type="NCBI Taxonomy" id="1157962"/>
    <lineage>
        <taxon>Eukaryota</taxon>
        <taxon>Viridiplantae</taxon>
        <taxon>Chlorophyta</taxon>
        <taxon>core chlorophytes</taxon>
        <taxon>Chlorophyceae</taxon>
        <taxon>CS clade</taxon>
        <taxon>Chlamydomonadales</taxon>
        <taxon>Chlamydomonadaceae</taxon>
        <taxon>Chlamydomonas</taxon>
    </lineage>
</organism>
<feature type="region of interest" description="Disordered" evidence="1">
    <location>
        <begin position="418"/>
        <end position="443"/>
    </location>
</feature>
<feature type="region of interest" description="Disordered" evidence="1">
    <location>
        <begin position="4380"/>
        <end position="4420"/>
    </location>
</feature>
<feature type="compositionally biased region" description="Polar residues" evidence="1">
    <location>
        <begin position="3478"/>
        <end position="3499"/>
    </location>
</feature>
<feature type="compositionally biased region" description="Polar residues" evidence="1">
    <location>
        <begin position="418"/>
        <end position="429"/>
    </location>
</feature>
<feature type="region of interest" description="Disordered" evidence="1">
    <location>
        <begin position="3240"/>
        <end position="3270"/>
    </location>
</feature>